<proteinExistence type="inferred from homology"/>
<dbReference type="AlphaFoldDB" id="A0A1M4UM42"/>
<dbReference type="EMBL" id="FQTY01000003">
    <property type="protein sequence ID" value="SHE57728.1"/>
    <property type="molecule type" value="Genomic_DNA"/>
</dbReference>
<keyword evidence="2" id="KW-0813">Transport</keyword>
<dbReference type="PANTHER" id="PTHR36541">
    <property type="entry name" value="SUPEROXIDE REDUCTASE-RELATED"/>
    <property type="match status" value="1"/>
</dbReference>
<evidence type="ECO:0000256" key="4">
    <source>
        <dbReference type="ARBA" id="ARBA00022982"/>
    </source>
</evidence>
<evidence type="ECO:0000259" key="6">
    <source>
        <dbReference type="Pfam" id="PF01880"/>
    </source>
</evidence>
<evidence type="ECO:0000256" key="5">
    <source>
        <dbReference type="ARBA" id="ARBA00023004"/>
    </source>
</evidence>
<dbReference type="Proteomes" id="UP000184114">
    <property type="component" value="Unassembled WGS sequence"/>
</dbReference>
<feature type="domain" description="Desulfoferrodoxin ferrous iron-binding" evidence="6">
    <location>
        <begin position="11"/>
        <end position="117"/>
    </location>
</feature>
<keyword evidence="4" id="KW-0249">Electron transport</keyword>
<keyword evidence="8" id="KW-1185">Reference proteome</keyword>
<dbReference type="Gene3D" id="2.60.40.730">
    <property type="entry name" value="SOR catalytic domain"/>
    <property type="match status" value="1"/>
</dbReference>
<comment type="similarity">
    <text evidence="1">Belongs to the desulfoferrodoxin family.</text>
</comment>
<dbReference type="InterPro" id="IPR051233">
    <property type="entry name" value="Desulfoferrodoxin_SOR"/>
</dbReference>
<organism evidence="7 8">
    <name type="scientific">Tissierella praeacuta DSM 18095</name>
    <dbReference type="NCBI Taxonomy" id="1123404"/>
    <lineage>
        <taxon>Bacteria</taxon>
        <taxon>Bacillati</taxon>
        <taxon>Bacillota</taxon>
        <taxon>Tissierellia</taxon>
        <taxon>Tissierellales</taxon>
        <taxon>Tissierellaceae</taxon>
        <taxon>Tissierella</taxon>
    </lineage>
</organism>
<dbReference type="Pfam" id="PF01880">
    <property type="entry name" value="Desulfoferrodox"/>
    <property type="match status" value="1"/>
</dbReference>
<evidence type="ECO:0000313" key="8">
    <source>
        <dbReference type="Proteomes" id="UP000184114"/>
    </source>
</evidence>
<dbReference type="PANTHER" id="PTHR36541:SF1">
    <property type="entry name" value="SUPEROXIDE REDUCTASE-RELATED"/>
    <property type="match status" value="1"/>
</dbReference>
<dbReference type="GeneID" id="90996022"/>
<dbReference type="NCBIfam" id="TIGR00332">
    <property type="entry name" value="neela_ferrous"/>
    <property type="match status" value="1"/>
</dbReference>
<dbReference type="GO" id="GO:0016491">
    <property type="term" value="F:oxidoreductase activity"/>
    <property type="evidence" value="ECO:0007669"/>
    <property type="project" value="InterPro"/>
</dbReference>
<keyword evidence="3" id="KW-0479">Metal-binding</keyword>
<evidence type="ECO:0000313" key="7">
    <source>
        <dbReference type="EMBL" id="SHE57728.1"/>
    </source>
</evidence>
<keyword evidence="5" id="KW-0408">Iron</keyword>
<dbReference type="InterPro" id="IPR036073">
    <property type="entry name" value="Desulfoferrodoxin_Fe-bd_dom_sf"/>
</dbReference>
<dbReference type="CDD" id="cd03172">
    <property type="entry name" value="SORL_classII"/>
    <property type="match status" value="1"/>
</dbReference>
<dbReference type="InterPro" id="IPR002742">
    <property type="entry name" value="Desulfoferrodoxin_Fe-bd_dom"/>
</dbReference>
<protein>
    <submittedName>
        <fullName evidence="7">Superoxide reductase</fullName>
    </submittedName>
</protein>
<evidence type="ECO:0000256" key="1">
    <source>
        <dbReference type="ARBA" id="ARBA00005941"/>
    </source>
</evidence>
<sequence>MKSIGNLYQSGDWKGEKHVPVIHAPETVKKDNLVDVKVLVGEEIAHPNTFEHYISWIKVYFQPEGHKFPIEIGSFDFTSHGESGLFTEPNVSIRFKAEKSGTIYATSYCNIHGLWENSVELKVEE</sequence>
<accession>A0A1M4UM42</accession>
<reference evidence="8" key="1">
    <citation type="submission" date="2016-11" db="EMBL/GenBank/DDBJ databases">
        <authorList>
            <person name="Varghese N."/>
            <person name="Submissions S."/>
        </authorList>
    </citation>
    <scope>NUCLEOTIDE SEQUENCE [LARGE SCALE GENOMIC DNA]</scope>
    <source>
        <strain evidence="8">DSM 18095</strain>
    </source>
</reference>
<dbReference type="STRING" id="1123404.SAMN02745784_01162"/>
<dbReference type="SUPFAM" id="SSF49367">
    <property type="entry name" value="Superoxide reductase-like"/>
    <property type="match status" value="1"/>
</dbReference>
<evidence type="ECO:0000256" key="2">
    <source>
        <dbReference type="ARBA" id="ARBA00022448"/>
    </source>
</evidence>
<name>A0A1M4UM42_9FIRM</name>
<gene>
    <name evidence="7" type="ORF">SAMN02745784_01162</name>
</gene>
<dbReference type="RefSeq" id="WP_072974176.1">
    <property type="nucleotide sequence ID" value="NZ_FQTY01000003.1"/>
</dbReference>
<evidence type="ECO:0000256" key="3">
    <source>
        <dbReference type="ARBA" id="ARBA00022723"/>
    </source>
</evidence>
<dbReference type="GO" id="GO:0005506">
    <property type="term" value="F:iron ion binding"/>
    <property type="evidence" value="ECO:0007669"/>
    <property type="project" value="InterPro"/>
</dbReference>